<evidence type="ECO:0000313" key="3">
    <source>
        <dbReference type="Proteomes" id="UP000242715"/>
    </source>
</evidence>
<dbReference type="EMBL" id="DF973683">
    <property type="protein sequence ID" value="GAU37652.1"/>
    <property type="molecule type" value="Genomic_DNA"/>
</dbReference>
<reference evidence="3" key="1">
    <citation type="journal article" date="2017" name="Front. Plant Sci.">
        <title>Climate Clever Clovers: New Paradigm to Reduce the Environmental Footprint of Ruminants by Breeding Low Methanogenic Forages Utilizing Haplotype Variation.</title>
        <authorList>
            <person name="Kaur P."/>
            <person name="Appels R."/>
            <person name="Bayer P.E."/>
            <person name="Keeble-Gagnere G."/>
            <person name="Wang J."/>
            <person name="Hirakawa H."/>
            <person name="Shirasawa K."/>
            <person name="Vercoe P."/>
            <person name="Stefanova K."/>
            <person name="Durmic Z."/>
            <person name="Nichols P."/>
            <person name="Revell C."/>
            <person name="Isobe S.N."/>
            <person name="Edwards D."/>
            <person name="Erskine W."/>
        </authorList>
    </citation>
    <scope>NUCLEOTIDE SEQUENCE [LARGE SCALE GENOMIC DNA]</scope>
    <source>
        <strain evidence="3">cv. Daliak</strain>
    </source>
</reference>
<evidence type="ECO:0000256" key="1">
    <source>
        <dbReference type="SAM" id="MobiDB-lite"/>
    </source>
</evidence>
<sequence length="176" mass="20797">MSYGERIDYEPNASSMLSATSYRGQHALSILGAAPRKNVDDLFFSQNASNPGYGEDDRASYLRDFELRVEQRRWDRLRDRDRERDRDKERDKELERLRERELDREKECEKERMERREKERDRDRKRALEFKLERTPVRSSKDPSTSKDPRGRGNLHNGTPHIGDDFSISASDSGSE</sequence>
<feature type="region of interest" description="Disordered" evidence="1">
    <location>
        <begin position="76"/>
        <end position="176"/>
    </location>
</feature>
<dbReference type="InterPro" id="IPR025224">
    <property type="entry name" value="CCAR1/CCAR2"/>
</dbReference>
<dbReference type="PANTHER" id="PTHR14304">
    <property type="entry name" value="CELL DIVISION CYCLE AND APOPTOSIS REGULATOR PROTEIN"/>
    <property type="match status" value="1"/>
</dbReference>
<dbReference type="Proteomes" id="UP000242715">
    <property type="component" value="Unassembled WGS sequence"/>
</dbReference>
<protein>
    <submittedName>
        <fullName evidence="2">Uncharacterized protein</fullName>
    </submittedName>
</protein>
<gene>
    <name evidence="2" type="ORF">TSUD_220780</name>
</gene>
<evidence type="ECO:0000313" key="2">
    <source>
        <dbReference type="EMBL" id="GAU37652.1"/>
    </source>
</evidence>
<dbReference type="OrthoDB" id="10621694at2759"/>
<dbReference type="AlphaFoldDB" id="A0A2Z6NM66"/>
<keyword evidence="3" id="KW-1185">Reference proteome</keyword>
<feature type="compositionally biased region" description="Basic and acidic residues" evidence="1">
    <location>
        <begin position="76"/>
        <end position="151"/>
    </location>
</feature>
<dbReference type="GO" id="GO:0005634">
    <property type="term" value="C:nucleus"/>
    <property type="evidence" value="ECO:0007669"/>
    <property type="project" value="TreeGrafter"/>
</dbReference>
<name>A0A2Z6NM66_TRISU</name>
<dbReference type="GO" id="GO:0006355">
    <property type="term" value="P:regulation of DNA-templated transcription"/>
    <property type="evidence" value="ECO:0007669"/>
    <property type="project" value="InterPro"/>
</dbReference>
<organism evidence="2 3">
    <name type="scientific">Trifolium subterraneum</name>
    <name type="common">Subterranean clover</name>
    <dbReference type="NCBI Taxonomy" id="3900"/>
    <lineage>
        <taxon>Eukaryota</taxon>
        <taxon>Viridiplantae</taxon>
        <taxon>Streptophyta</taxon>
        <taxon>Embryophyta</taxon>
        <taxon>Tracheophyta</taxon>
        <taxon>Spermatophyta</taxon>
        <taxon>Magnoliopsida</taxon>
        <taxon>eudicotyledons</taxon>
        <taxon>Gunneridae</taxon>
        <taxon>Pentapetalae</taxon>
        <taxon>rosids</taxon>
        <taxon>fabids</taxon>
        <taxon>Fabales</taxon>
        <taxon>Fabaceae</taxon>
        <taxon>Papilionoideae</taxon>
        <taxon>50 kb inversion clade</taxon>
        <taxon>NPAAA clade</taxon>
        <taxon>Hologalegina</taxon>
        <taxon>IRL clade</taxon>
        <taxon>Trifolieae</taxon>
        <taxon>Trifolium</taxon>
    </lineage>
</organism>
<dbReference type="PANTHER" id="PTHR14304:SF11">
    <property type="entry name" value="SAP DOMAIN-CONTAINING PROTEIN"/>
    <property type="match status" value="1"/>
</dbReference>
<proteinExistence type="predicted"/>
<accession>A0A2Z6NM66</accession>